<proteinExistence type="predicted"/>
<protein>
    <submittedName>
        <fullName evidence="3">37S ribosomal protein SWS2</fullName>
    </submittedName>
</protein>
<comment type="caution">
    <text evidence="3">The sequence shown here is derived from an EMBL/GenBank/DDBJ whole genome shotgun (WGS) entry which is preliminary data.</text>
</comment>
<dbReference type="Gene3D" id="3.40.50.80">
    <property type="entry name" value="Nucleotide-binding domain of ferredoxin-NADP reductase (FNR) module"/>
    <property type="match status" value="1"/>
</dbReference>
<dbReference type="InterPro" id="IPR013121">
    <property type="entry name" value="Fe_red_NAD-bd_6"/>
</dbReference>
<evidence type="ECO:0000256" key="1">
    <source>
        <dbReference type="ARBA" id="ARBA00023002"/>
    </source>
</evidence>
<dbReference type="AlphaFoldDB" id="A0AB34FFD8"/>
<keyword evidence="4" id="KW-1185">Reference proteome</keyword>
<keyword evidence="3" id="KW-0687">Ribonucleoprotein</keyword>
<dbReference type="InterPro" id="IPR039261">
    <property type="entry name" value="FNR_nucleotide-bd"/>
</dbReference>
<evidence type="ECO:0000313" key="4">
    <source>
        <dbReference type="Proteomes" id="UP001163105"/>
    </source>
</evidence>
<evidence type="ECO:0000259" key="2">
    <source>
        <dbReference type="Pfam" id="PF08030"/>
    </source>
</evidence>
<name>A0AB34FFD8_9HYPO</name>
<keyword evidence="3" id="KW-0689">Ribosomal protein</keyword>
<sequence>MPLAASPTSMLWWDPTATSTRTFSILMDGPLETPEGGPIKLLVDGPYREELCLGKYETVMFVAQGWGLSRLMPHLLHLTTRLAKDSNARDRKYRWGIDGLFNDKTRKIDLYWEMDDNSQIASVHNYFKELADLGADSRIQAWVFYPQGIPDDTLLPQANTKRHWFPADGDFIKRVSPAIEIQSRRTPGRTIVVFMDKDKLLPPTPLAPGKRRLSGSYSPETYARLLEEENYQLRLRNHQVMKEKEELQVRMGQQEHQFAATSRRLEEYRMELKRRNENIAELGVVIAAAFRQYGDSSEKIEEDGEIPICYSYFDDDSSPDRHS</sequence>
<feature type="domain" description="Ferric reductase NAD binding" evidence="2">
    <location>
        <begin position="56"/>
        <end position="150"/>
    </location>
</feature>
<organism evidence="3 4">
    <name type="scientific">Purpureocillium lavendulum</name>
    <dbReference type="NCBI Taxonomy" id="1247861"/>
    <lineage>
        <taxon>Eukaryota</taxon>
        <taxon>Fungi</taxon>
        <taxon>Dikarya</taxon>
        <taxon>Ascomycota</taxon>
        <taxon>Pezizomycotina</taxon>
        <taxon>Sordariomycetes</taxon>
        <taxon>Hypocreomycetidae</taxon>
        <taxon>Hypocreales</taxon>
        <taxon>Ophiocordycipitaceae</taxon>
        <taxon>Purpureocillium</taxon>
    </lineage>
</organism>
<dbReference type="EMBL" id="JAQHRD010000009">
    <property type="protein sequence ID" value="KAJ6437965.1"/>
    <property type="molecule type" value="Genomic_DNA"/>
</dbReference>
<dbReference type="GO" id="GO:0016491">
    <property type="term" value="F:oxidoreductase activity"/>
    <property type="evidence" value="ECO:0007669"/>
    <property type="project" value="UniProtKB-KW"/>
</dbReference>
<dbReference type="GO" id="GO:0005840">
    <property type="term" value="C:ribosome"/>
    <property type="evidence" value="ECO:0007669"/>
    <property type="project" value="UniProtKB-KW"/>
</dbReference>
<dbReference type="Proteomes" id="UP001163105">
    <property type="component" value="Unassembled WGS sequence"/>
</dbReference>
<reference evidence="3" key="1">
    <citation type="submission" date="2023-01" db="EMBL/GenBank/DDBJ databases">
        <title>The growth and conidiation of Purpureocillium lavendulum are regulated by nitrogen source and histone H3K14 acetylation.</title>
        <authorList>
            <person name="Tang P."/>
            <person name="Han J."/>
            <person name="Zhang C."/>
            <person name="Tang P."/>
            <person name="Qi F."/>
            <person name="Zhang K."/>
            <person name="Liang L."/>
        </authorList>
    </citation>
    <scope>NUCLEOTIDE SEQUENCE</scope>
    <source>
        <strain evidence="3">YMF1.00683</strain>
    </source>
</reference>
<accession>A0AB34FFD8</accession>
<dbReference type="Pfam" id="PF08030">
    <property type="entry name" value="NAD_binding_6"/>
    <property type="match status" value="1"/>
</dbReference>
<keyword evidence="1" id="KW-0560">Oxidoreductase</keyword>
<gene>
    <name evidence="3" type="ORF">O9K51_09387</name>
</gene>
<evidence type="ECO:0000313" key="3">
    <source>
        <dbReference type="EMBL" id="KAJ6437965.1"/>
    </source>
</evidence>